<dbReference type="AlphaFoldDB" id="A0A0C1K163"/>
<organism evidence="1 2">
    <name type="scientific">Candidatus Protochlamydia amoebophila</name>
    <dbReference type="NCBI Taxonomy" id="362787"/>
    <lineage>
        <taxon>Bacteria</taxon>
        <taxon>Pseudomonadati</taxon>
        <taxon>Chlamydiota</taxon>
        <taxon>Chlamydiia</taxon>
        <taxon>Parachlamydiales</taxon>
        <taxon>Parachlamydiaceae</taxon>
        <taxon>Candidatus Protochlamydia</taxon>
    </lineage>
</organism>
<reference evidence="1 2" key="1">
    <citation type="journal article" date="2014" name="Mol. Biol. Evol.">
        <title>Massive expansion of Ubiquitination-related gene families within the Chlamydiae.</title>
        <authorList>
            <person name="Domman D."/>
            <person name="Collingro A."/>
            <person name="Lagkouvardos I."/>
            <person name="Gehre L."/>
            <person name="Weinmaier T."/>
            <person name="Rattei T."/>
            <person name="Subtil A."/>
            <person name="Horn M."/>
        </authorList>
    </citation>
    <scope>NUCLEOTIDE SEQUENCE [LARGE SCALE GENOMIC DNA]</scope>
    <source>
        <strain evidence="1 2">EI2</strain>
    </source>
</reference>
<sequence>MNNTFKSNPSKLQNPEKQNYLKINSKEKNSKFQILRQLFKKLHFQ</sequence>
<comment type="caution">
    <text evidence="1">The sequence shown here is derived from an EMBL/GenBank/DDBJ whole genome shotgun (WGS) entry which is preliminary data.</text>
</comment>
<evidence type="ECO:0000313" key="1">
    <source>
        <dbReference type="EMBL" id="KIC73162.1"/>
    </source>
</evidence>
<gene>
    <name evidence="1" type="ORF">DB44_BL00020</name>
</gene>
<accession>A0A0C1K163</accession>
<dbReference type="EMBL" id="JSAN01000035">
    <property type="protein sequence ID" value="KIC73162.1"/>
    <property type="molecule type" value="Genomic_DNA"/>
</dbReference>
<protein>
    <submittedName>
        <fullName evidence="1">Uncharacterized protein</fullName>
    </submittedName>
</protein>
<proteinExistence type="predicted"/>
<evidence type="ECO:0000313" key="2">
    <source>
        <dbReference type="Proteomes" id="UP000031465"/>
    </source>
</evidence>
<name>A0A0C1K163_9BACT</name>
<dbReference type="Proteomes" id="UP000031465">
    <property type="component" value="Unassembled WGS sequence"/>
</dbReference>